<keyword evidence="3" id="KW-1185">Reference proteome</keyword>
<organism evidence="2 3">
    <name type="scientific">Russula ochroleuca</name>
    <dbReference type="NCBI Taxonomy" id="152965"/>
    <lineage>
        <taxon>Eukaryota</taxon>
        <taxon>Fungi</taxon>
        <taxon>Dikarya</taxon>
        <taxon>Basidiomycota</taxon>
        <taxon>Agaricomycotina</taxon>
        <taxon>Agaricomycetes</taxon>
        <taxon>Russulales</taxon>
        <taxon>Russulaceae</taxon>
        <taxon>Russula</taxon>
    </lineage>
</organism>
<evidence type="ECO:0000313" key="3">
    <source>
        <dbReference type="Proteomes" id="UP000759537"/>
    </source>
</evidence>
<evidence type="ECO:0000256" key="1">
    <source>
        <dbReference type="SAM" id="MobiDB-lite"/>
    </source>
</evidence>
<name>A0A9P5N291_9AGAM</name>
<dbReference type="Proteomes" id="UP000759537">
    <property type="component" value="Unassembled WGS sequence"/>
</dbReference>
<comment type="caution">
    <text evidence="2">The sequence shown here is derived from an EMBL/GenBank/DDBJ whole genome shotgun (WGS) entry which is preliminary data.</text>
</comment>
<feature type="compositionally biased region" description="Low complexity" evidence="1">
    <location>
        <begin position="15"/>
        <end position="34"/>
    </location>
</feature>
<reference evidence="2" key="1">
    <citation type="submission" date="2019-10" db="EMBL/GenBank/DDBJ databases">
        <authorList>
            <consortium name="DOE Joint Genome Institute"/>
            <person name="Kuo A."/>
            <person name="Miyauchi S."/>
            <person name="Kiss E."/>
            <person name="Drula E."/>
            <person name="Kohler A."/>
            <person name="Sanchez-Garcia M."/>
            <person name="Andreopoulos B."/>
            <person name="Barry K.W."/>
            <person name="Bonito G."/>
            <person name="Buee M."/>
            <person name="Carver A."/>
            <person name="Chen C."/>
            <person name="Cichocki N."/>
            <person name="Clum A."/>
            <person name="Culley D."/>
            <person name="Crous P.W."/>
            <person name="Fauchery L."/>
            <person name="Girlanda M."/>
            <person name="Hayes R."/>
            <person name="Keri Z."/>
            <person name="LaButti K."/>
            <person name="Lipzen A."/>
            <person name="Lombard V."/>
            <person name="Magnuson J."/>
            <person name="Maillard F."/>
            <person name="Morin E."/>
            <person name="Murat C."/>
            <person name="Nolan M."/>
            <person name="Ohm R."/>
            <person name="Pangilinan J."/>
            <person name="Pereira M."/>
            <person name="Perotto S."/>
            <person name="Peter M."/>
            <person name="Riley R."/>
            <person name="Sitrit Y."/>
            <person name="Stielow B."/>
            <person name="Szollosi G."/>
            <person name="Zifcakova L."/>
            <person name="Stursova M."/>
            <person name="Spatafora J.W."/>
            <person name="Tedersoo L."/>
            <person name="Vaario L.-M."/>
            <person name="Yamada A."/>
            <person name="Yan M."/>
            <person name="Wang P."/>
            <person name="Xu J."/>
            <person name="Bruns T."/>
            <person name="Baldrian P."/>
            <person name="Vilgalys R."/>
            <person name="Henrissat B."/>
            <person name="Grigoriev I.V."/>
            <person name="Hibbett D."/>
            <person name="Nagy L.G."/>
            <person name="Martin F.M."/>
        </authorList>
    </citation>
    <scope>NUCLEOTIDE SEQUENCE</scope>
    <source>
        <strain evidence="2">Prilba</strain>
    </source>
</reference>
<feature type="compositionally biased region" description="Acidic residues" evidence="1">
    <location>
        <begin position="79"/>
        <end position="89"/>
    </location>
</feature>
<dbReference type="InterPro" id="IPR011333">
    <property type="entry name" value="SKP1/BTB/POZ_sf"/>
</dbReference>
<dbReference type="Gene3D" id="3.30.710.10">
    <property type="entry name" value="Potassium Channel Kv1.1, Chain A"/>
    <property type="match status" value="1"/>
</dbReference>
<evidence type="ECO:0008006" key="4">
    <source>
        <dbReference type="Google" id="ProtNLM"/>
    </source>
</evidence>
<feature type="compositionally biased region" description="Basic residues" evidence="1">
    <location>
        <begin position="1"/>
        <end position="10"/>
    </location>
</feature>
<feature type="region of interest" description="Disordered" evidence="1">
    <location>
        <begin position="66"/>
        <end position="164"/>
    </location>
</feature>
<protein>
    <recommendedName>
        <fullName evidence="4">BTB/POZ domain-containing protein</fullName>
    </recommendedName>
</protein>
<dbReference type="EMBL" id="WHVB01000003">
    <property type="protein sequence ID" value="KAF8484768.1"/>
    <property type="molecule type" value="Genomic_DNA"/>
</dbReference>
<evidence type="ECO:0000313" key="2">
    <source>
        <dbReference type="EMBL" id="KAF8484768.1"/>
    </source>
</evidence>
<sequence length="502" mass="53431">MSLRSHRGRRPSLGSPMSWLTRSSSTSSHILPIRASHSKSSSVGTIRHGNLGASVTIVRTPQEALAGTGVSVGSHSDLEGEDYEEEGEIQSEPADQTDSHAEQSETPSVPPAYSPPRSSLPLSKSTPSLPLKDPHSTRPARSPPLTPKSITQSTQKKLPPPPLSSFFPAVPPLLSNLPNPSSPLPFDCILLSPAPPSAIDFSKLLVTVETCTATHRTTFGTLTSRPSRLSSYLKSLFSDVDEELEDREADSLSSQAENGSFNSIFHNHLASSGLLSPSAFNVHIFLDRASPSYDHILAYLRSPPSTADHVASLPHAVQLHAATPARFEALLVLRDEAAYLGLSELVDLCTAELRRNPNINVSQLMRSPSHVLSHTRGPSNGSIRSMGTLRERDEEDAGADADVGSTSTSRDSIGSAKSTGSARGRGRSRSAASASTTPGATVPAGAEVTVVPPPKDNKEPSSQQPTPSPLLHRRLASQSRERAELIEVKSATLRGRSGSNWL</sequence>
<proteinExistence type="predicted"/>
<feature type="region of interest" description="Disordered" evidence="1">
    <location>
        <begin position="1"/>
        <end position="47"/>
    </location>
</feature>
<gene>
    <name evidence="2" type="ORF">DFH94DRAFT_679368</name>
</gene>
<dbReference type="OrthoDB" id="3363734at2759"/>
<feature type="compositionally biased region" description="Low complexity" evidence="1">
    <location>
        <begin position="115"/>
        <end position="131"/>
    </location>
</feature>
<dbReference type="AlphaFoldDB" id="A0A9P5N291"/>
<feature type="compositionally biased region" description="Low complexity" evidence="1">
    <location>
        <begin position="429"/>
        <end position="446"/>
    </location>
</feature>
<accession>A0A9P5N291</accession>
<reference evidence="2" key="2">
    <citation type="journal article" date="2020" name="Nat. Commun.">
        <title>Large-scale genome sequencing of mycorrhizal fungi provides insights into the early evolution of symbiotic traits.</title>
        <authorList>
            <person name="Miyauchi S."/>
            <person name="Kiss E."/>
            <person name="Kuo A."/>
            <person name="Drula E."/>
            <person name="Kohler A."/>
            <person name="Sanchez-Garcia M."/>
            <person name="Morin E."/>
            <person name="Andreopoulos B."/>
            <person name="Barry K.W."/>
            <person name="Bonito G."/>
            <person name="Buee M."/>
            <person name="Carver A."/>
            <person name="Chen C."/>
            <person name="Cichocki N."/>
            <person name="Clum A."/>
            <person name="Culley D."/>
            <person name="Crous P.W."/>
            <person name="Fauchery L."/>
            <person name="Girlanda M."/>
            <person name="Hayes R.D."/>
            <person name="Keri Z."/>
            <person name="LaButti K."/>
            <person name="Lipzen A."/>
            <person name="Lombard V."/>
            <person name="Magnuson J."/>
            <person name="Maillard F."/>
            <person name="Murat C."/>
            <person name="Nolan M."/>
            <person name="Ohm R.A."/>
            <person name="Pangilinan J."/>
            <person name="Pereira M.F."/>
            <person name="Perotto S."/>
            <person name="Peter M."/>
            <person name="Pfister S."/>
            <person name="Riley R."/>
            <person name="Sitrit Y."/>
            <person name="Stielow J.B."/>
            <person name="Szollosi G."/>
            <person name="Zifcakova L."/>
            <person name="Stursova M."/>
            <person name="Spatafora J.W."/>
            <person name="Tedersoo L."/>
            <person name="Vaario L.M."/>
            <person name="Yamada A."/>
            <person name="Yan M."/>
            <person name="Wang P."/>
            <person name="Xu J."/>
            <person name="Bruns T."/>
            <person name="Baldrian P."/>
            <person name="Vilgalys R."/>
            <person name="Dunand C."/>
            <person name="Henrissat B."/>
            <person name="Grigoriev I.V."/>
            <person name="Hibbett D."/>
            <person name="Nagy L.G."/>
            <person name="Martin F.M."/>
        </authorList>
    </citation>
    <scope>NUCLEOTIDE SEQUENCE</scope>
    <source>
        <strain evidence="2">Prilba</strain>
    </source>
</reference>
<feature type="region of interest" description="Disordered" evidence="1">
    <location>
        <begin position="364"/>
        <end position="471"/>
    </location>
</feature>
<feature type="compositionally biased region" description="Polar residues" evidence="1">
    <location>
        <begin position="364"/>
        <end position="385"/>
    </location>
</feature>